<gene>
    <name evidence="2" type="ORF">Pan181_32650</name>
</gene>
<protein>
    <submittedName>
        <fullName evidence="2">Uncharacterized protein</fullName>
    </submittedName>
</protein>
<dbReference type="KEGG" id="amuc:Pan181_32650"/>
<feature type="compositionally biased region" description="Basic and acidic residues" evidence="1">
    <location>
        <begin position="68"/>
        <end position="81"/>
    </location>
</feature>
<dbReference type="AlphaFoldDB" id="A0A518AQP8"/>
<organism evidence="2 3">
    <name type="scientific">Aeoliella mucimassa</name>
    <dbReference type="NCBI Taxonomy" id="2527972"/>
    <lineage>
        <taxon>Bacteria</taxon>
        <taxon>Pseudomonadati</taxon>
        <taxon>Planctomycetota</taxon>
        <taxon>Planctomycetia</taxon>
        <taxon>Pirellulales</taxon>
        <taxon>Lacipirellulaceae</taxon>
        <taxon>Aeoliella</taxon>
    </lineage>
</organism>
<name>A0A518AQP8_9BACT</name>
<accession>A0A518AQP8</accession>
<feature type="region of interest" description="Disordered" evidence="1">
    <location>
        <begin position="68"/>
        <end position="104"/>
    </location>
</feature>
<dbReference type="EMBL" id="CP036278">
    <property type="protein sequence ID" value="QDU57051.1"/>
    <property type="molecule type" value="Genomic_DNA"/>
</dbReference>
<evidence type="ECO:0000313" key="2">
    <source>
        <dbReference type="EMBL" id="QDU57051.1"/>
    </source>
</evidence>
<sequence>MDHGHEFSADGQIHYYASPGVDDLTEEDYLGSSYPYSYKCLCMQNFFFNVANWDNGKNWSTPWVIDDPRSSCNHHPDDQQRHLSQKGSAGTDVPDYQGTRRRAR</sequence>
<evidence type="ECO:0000313" key="3">
    <source>
        <dbReference type="Proteomes" id="UP000315750"/>
    </source>
</evidence>
<evidence type="ECO:0000256" key="1">
    <source>
        <dbReference type="SAM" id="MobiDB-lite"/>
    </source>
</evidence>
<proteinExistence type="predicted"/>
<reference evidence="2 3" key="1">
    <citation type="submission" date="2019-02" db="EMBL/GenBank/DDBJ databases">
        <title>Deep-cultivation of Planctomycetes and their phenomic and genomic characterization uncovers novel biology.</title>
        <authorList>
            <person name="Wiegand S."/>
            <person name="Jogler M."/>
            <person name="Boedeker C."/>
            <person name="Pinto D."/>
            <person name="Vollmers J."/>
            <person name="Rivas-Marin E."/>
            <person name="Kohn T."/>
            <person name="Peeters S.H."/>
            <person name="Heuer A."/>
            <person name="Rast P."/>
            <person name="Oberbeckmann S."/>
            <person name="Bunk B."/>
            <person name="Jeske O."/>
            <person name="Meyerdierks A."/>
            <person name="Storesund J.E."/>
            <person name="Kallscheuer N."/>
            <person name="Luecker S."/>
            <person name="Lage O.M."/>
            <person name="Pohl T."/>
            <person name="Merkel B.J."/>
            <person name="Hornburger P."/>
            <person name="Mueller R.-W."/>
            <person name="Bruemmer F."/>
            <person name="Labrenz M."/>
            <person name="Spormann A.M."/>
            <person name="Op den Camp H."/>
            <person name="Overmann J."/>
            <person name="Amann R."/>
            <person name="Jetten M.S.M."/>
            <person name="Mascher T."/>
            <person name="Medema M.H."/>
            <person name="Devos D.P."/>
            <person name="Kaster A.-K."/>
            <person name="Ovreas L."/>
            <person name="Rohde M."/>
            <person name="Galperin M.Y."/>
            <person name="Jogler C."/>
        </authorList>
    </citation>
    <scope>NUCLEOTIDE SEQUENCE [LARGE SCALE GENOMIC DNA]</scope>
    <source>
        <strain evidence="2 3">Pan181</strain>
    </source>
</reference>
<dbReference type="Proteomes" id="UP000315750">
    <property type="component" value="Chromosome"/>
</dbReference>
<dbReference type="RefSeq" id="WP_145247946.1">
    <property type="nucleotide sequence ID" value="NZ_CP036278.1"/>
</dbReference>
<dbReference type="OrthoDB" id="242701at2"/>
<keyword evidence="3" id="KW-1185">Reference proteome</keyword>